<dbReference type="RefSeq" id="WP_286346435.1">
    <property type="nucleotide sequence ID" value="NZ_AP027732.1"/>
</dbReference>
<keyword evidence="1" id="KW-0418">Kinase</keyword>
<name>A0ABM8GMP6_9MICO</name>
<dbReference type="EMBL" id="AP027732">
    <property type="protein sequence ID" value="BDZ49709.1"/>
    <property type="molecule type" value="Genomic_DNA"/>
</dbReference>
<dbReference type="GO" id="GO:0016301">
    <property type="term" value="F:kinase activity"/>
    <property type="evidence" value="ECO:0007669"/>
    <property type="project" value="UniProtKB-KW"/>
</dbReference>
<evidence type="ECO:0000313" key="2">
    <source>
        <dbReference type="Proteomes" id="UP001321486"/>
    </source>
</evidence>
<gene>
    <name evidence="1" type="primary">udk</name>
    <name evidence="1" type="ORF">GCM10025867_19500</name>
</gene>
<reference evidence="2" key="1">
    <citation type="journal article" date="2019" name="Int. J. Syst. Evol. Microbiol.">
        <title>The Global Catalogue of Microorganisms (GCM) 10K type strain sequencing project: providing services to taxonomists for standard genome sequencing and annotation.</title>
        <authorList>
            <consortium name="The Broad Institute Genomics Platform"/>
            <consortium name="The Broad Institute Genome Sequencing Center for Infectious Disease"/>
            <person name="Wu L."/>
            <person name="Ma J."/>
        </authorList>
    </citation>
    <scope>NUCLEOTIDE SEQUENCE [LARGE SCALE GENOMIC DNA]</scope>
    <source>
        <strain evidence="2">NBRC 108728</strain>
    </source>
</reference>
<organism evidence="1 2">
    <name type="scientific">Frondihabitans sucicola</name>
    <dbReference type="NCBI Taxonomy" id="1268041"/>
    <lineage>
        <taxon>Bacteria</taxon>
        <taxon>Bacillati</taxon>
        <taxon>Actinomycetota</taxon>
        <taxon>Actinomycetes</taxon>
        <taxon>Micrococcales</taxon>
        <taxon>Microbacteriaceae</taxon>
        <taxon>Frondihabitans</taxon>
    </lineage>
</organism>
<proteinExistence type="predicted"/>
<keyword evidence="1" id="KW-0808">Transferase</keyword>
<sequence>MDDSQILGLVSQRYVSLGRPLVVGISGYCGSGKSTLARRLTDTLPGAYRLRGDDFLDPKRSHSRSSNWDGVDRARLVSDVFLPVREGRPSTFQRYDWSKSRLGHPEPVPNAEIFVIDLIGLFHPEALPALDLTIWCDVDLTTASERGMARDAALGREHTSLWQNVWIPNERDFDSLFAPRDHAEILVSTAR</sequence>
<dbReference type="InterPro" id="IPR027417">
    <property type="entry name" value="P-loop_NTPase"/>
</dbReference>
<accession>A0ABM8GMP6</accession>
<dbReference type="Proteomes" id="UP001321486">
    <property type="component" value="Chromosome"/>
</dbReference>
<dbReference type="Gene3D" id="3.40.50.300">
    <property type="entry name" value="P-loop containing nucleotide triphosphate hydrolases"/>
    <property type="match status" value="1"/>
</dbReference>
<evidence type="ECO:0000313" key="1">
    <source>
        <dbReference type="EMBL" id="BDZ49709.1"/>
    </source>
</evidence>
<dbReference type="SUPFAM" id="SSF52540">
    <property type="entry name" value="P-loop containing nucleoside triphosphate hydrolases"/>
    <property type="match status" value="1"/>
</dbReference>
<keyword evidence="2" id="KW-1185">Reference proteome</keyword>
<protein>
    <submittedName>
        <fullName evidence="1">Uridine kinase</fullName>
    </submittedName>
</protein>